<feature type="region of interest" description="Disordered" evidence="8">
    <location>
        <begin position="542"/>
        <end position="572"/>
    </location>
</feature>
<evidence type="ECO:0000256" key="3">
    <source>
        <dbReference type="ARBA" id="ARBA00022771"/>
    </source>
</evidence>
<keyword evidence="5" id="KW-0112">Calmodulin-binding</keyword>
<dbReference type="Pfam" id="PF13764">
    <property type="entry name" value="E3_UbLigase_R4"/>
    <property type="match status" value="1"/>
</dbReference>
<keyword evidence="4" id="KW-0862">Zinc</keyword>
<evidence type="ECO:0000256" key="1">
    <source>
        <dbReference type="ARBA" id="ARBA00009970"/>
    </source>
</evidence>
<feature type="region of interest" description="UBR4 E3 catalytic module" evidence="7">
    <location>
        <begin position="4491"/>
        <end position="4882"/>
    </location>
</feature>
<dbReference type="OrthoDB" id="30336at2759"/>
<dbReference type="PANTHER" id="PTHR21725:SF1">
    <property type="entry name" value="E3 UBIQUITIN-PROTEIN LIGASE UBR4"/>
    <property type="match status" value="1"/>
</dbReference>
<evidence type="ECO:0000256" key="2">
    <source>
        <dbReference type="ARBA" id="ARBA00022723"/>
    </source>
</evidence>
<feature type="compositionally biased region" description="Low complexity" evidence="8">
    <location>
        <begin position="2788"/>
        <end position="2806"/>
    </location>
</feature>
<dbReference type="GO" id="GO:0004842">
    <property type="term" value="F:ubiquitin-protein transferase activity"/>
    <property type="evidence" value="ECO:0007669"/>
    <property type="project" value="TreeGrafter"/>
</dbReference>
<dbReference type="InterPro" id="IPR025704">
    <property type="entry name" value="E3_Ub_ligase_UBR4_C"/>
</dbReference>
<dbReference type="InterPro" id="IPR045841">
    <property type="entry name" value="E3_UBR4_N"/>
</dbReference>
<feature type="non-terminal residue" evidence="10">
    <location>
        <position position="1"/>
    </location>
</feature>
<comment type="similarity">
    <text evidence="1 7">Belongs to the UBR4 family.</text>
</comment>
<protein>
    <recommendedName>
        <fullName evidence="9">UBR-type domain-containing protein</fullName>
    </recommendedName>
</protein>
<gene>
    <name evidence="10" type="ORF">NHX12_012226</name>
</gene>
<evidence type="ECO:0000313" key="10">
    <source>
        <dbReference type="EMBL" id="KAJ3585817.1"/>
    </source>
</evidence>
<feature type="region of interest" description="Disordered" evidence="8">
    <location>
        <begin position="2694"/>
        <end position="2824"/>
    </location>
</feature>
<feature type="compositionally biased region" description="Acidic residues" evidence="8">
    <location>
        <begin position="555"/>
        <end position="572"/>
    </location>
</feature>
<reference evidence="10" key="1">
    <citation type="submission" date="2022-07" db="EMBL/GenBank/DDBJ databases">
        <title>Chromosome-level genome of Muraenolepis orangiensis.</title>
        <authorList>
            <person name="Kim J."/>
        </authorList>
    </citation>
    <scope>NUCLEOTIDE SEQUENCE</scope>
    <source>
        <strain evidence="10">KU_S4_2022</strain>
        <tissue evidence="10">Muscle</tissue>
    </source>
</reference>
<evidence type="ECO:0000256" key="6">
    <source>
        <dbReference type="PROSITE-ProRule" id="PRU00508"/>
    </source>
</evidence>
<feature type="zinc finger region" description="UBR-type" evidence="6">
    <location>
        <begin position="1594"/>
        <end position="1667"/>
    </location>
</feature>
<dbReference type="SMART" id="SM00396">
    <property type="entry name" value="ZnF_UBR1"/>
    <property type="match status" value="1"/>
</dbReference>
<dbReference type="GO" id="GO:0006511">
    <property type="term" value="P:ubiquitin-dependent protein catabolic process"/>
    <property type="evidence" value="ECO:0007669"/>
    <property type="project" value="TreeGrafter"/>
</dbReference>
<dbReference type="PROSITE" id="PS51157">
    <property type="entry name" value="ZF_UBR"/>
    <property type="match status" value="1"/>
</dbReference>
<keyword evidence="11" id="KW-1185">Reference proteome</keyword>
<organism evidence="10 11">
    <name type="scientific">Muraenolepis orangiensis</name>
    <name type="common">Patagonian moray cod</name>
    <dbReference type="NCBI Taxonomy" id="630683"/>
    <lineage>
        <taxon>Eukaryota</taxon>
        <taxon>Metazoa</taxon>
        <taxon>Chordata</taxon>
        <taxon>Craniata</taxon>
        <taxon>Vertebrata</taxon>
        <taxon>Euteleostomi</taxon>
        <taxon>Actinopterygii</taxon>
        <taxon>Neopterygii</taxon>
        <taxon>Teleostei</taxon>
        <taxon>Neoteleostei</taxon>
        <taxon>Acanthomorphata</taxon>
        <taxon>Zeiogadaria</taxon>
        <taxon>Gadariae</taxon>
        <taxon>Gadiformes</taxon>
        <taxon>Muraenolepidoidei</taxon>
        <taxon>Muraenolepididae</taxon>
        <taxon>Muraenolepis</taxon>
    </lineage>
</organism>
<dbReference type="Proteomes" id="UP001148018">
    <property type="component" value="Unassembled WGS sequence"/>
</dbReference>
<dbReference type="InterPro" id="IPR003126">
    <property type="entry name" value="Znf_UBR"/>
</dbReference>
<dbReference type="InterPro" id="IPR047509">
    <property type="entry name" value="UBR4-like_UBR-box"/>
</dbReference>
<dbReference type="PROSITE" id="PS52043">
    <property type="entry name" value="UBR4_E3"/>
    <property type="match status" value="1"/>
</dbReference>
<dbReference type="GO" id="GO:0005516">
    <property type="term" value="F:calmodulin binding"/>
    <property type="evidence" value="ECO:0007669"/>
    <property type="project" value="UniProtKB-KW"/>
</dbReference>
<keyword evidence="3 7" id="KW-0863">Zinc-finger</keyword>
<feature type="region of interest" description="Disordered" evidence="8">
    <location>
        <begin position="2615"/>
        <end position="2645"/>
    </location>
</feature>
<feature type="compositionally biased region" description="Polar residues" evidence="8">
    <location>
        <begin position="2620"/>
        <end position="2631"/>
    </location>
</feature>
<dbReference type="GO" id="GO:0005829">
    <property type="term" value="C:cytosol"/>
    <property type="evidence" value="ECO:0007669"/>
    <property type="project" value="TreeGrafter"/>
</dbReference>
<feature type="compositionally biased region" description="Low complexity" evidence="8">
    <location>
        <begin position="2694"/>
        <end position="2716"/>
    </location>
</feature>
<evidence type="ECO:0000256" key="4">
    <source>
        <dbReference type="ARBA" id="ARBA00022833"/>
    </source>
</evidence>
<evidence type="ECO:0000256" key="8">
    <source>
        <dbReference type="SAM" id="MobiDB-lite"/>
    </source>
</evidence>
<feature type="compositionally biased region" description="Polar residues" evidence="8">
    <location>
        <begin position="2735"/>
        <end position="2745"/>
    </location>
</feature>
<dbReference type="PANTHER" id="PTHR21725">
    <property type="entry name" value="E3 UBIQUITIN-PROTEIN LIGASE UBR4"/>
    <property type="match status" value="1"/>
</dbReference>
<feature type="compositionally biased region" description="Acidic residues" evidence="8">
    <location>
        <begin position="2811"/>
        <end position="2821"/>
    </location>
</feature>
<evidence type="ECO:0000256" key="7">
    <source>
        <dbReference type="PROSITE-ProRule" id="PRU01388"/>
    </source>
</evidence>
<dbReference type="CDD" id="cd19680">
    <property type="entry name" value="UBR-box_UBR4"/>
    <property type="match status" value="1"/>
</dbReference>
<evidence type="ECO:0000256" key="5">
    <source>
        <dbReference type="ARBA" id="ARBA00022860"/>
    </source>
</evidence>
<dbReference type="GO" id="GO:0005654">
    <property type="term" value="C:nucleoplasm"/>
    <property type="evidence" value="ECO:0007669"/>
    <property type="project" value="TreeGrafter"/>
</dbReference>
<feature type="compositionally biased region" description="Low complexity" evidence="8">
    <location>
        <begin position="542"/>
        <end position="551"/>
    </location>
</feature>
<dbReference type="InterPro" id="IPR056530">
    <property type="entry name" value="UBR4-like_dom"/>
</dbReference>
<dbReference type="GO" id="GO:0016020">
    <property type="term" value="C:membrane"/>
    <property type="evidence" value="ECO:0007669"/>
    <property type="project" value="TreeGrafter"/>
</dbReference>
<dbReference type="Pfam" id="PF19423">
    <property type="entry name" value="E3_UBR4_N"/>
    <property type="match status" value="1"/>
</dbReference>
<accession>A0A9Q0DCL8</accession>
<evidence type="ECO:0000259" key="9">
    <source>
        <dbReference type="PROSITE" id="PS51157"/>
    </source>
</evidence>
<dbReference type="InterPro" id="IPR045189">
    <property type="entry name" value="UBR4-like"/>
</dbReference>
<dbReference type="Pfam" id="PF24079">
    <property type="entry name" value="UBR4"/>
    <property type="match status" value="1"/>
</dbReference>
<proteinExistence type="inferred from homology"/>
<comment type="caution">
    <text evidence="10">The sequence shown here is derived from an EMBL/GenBank/DDBJ whole genome shotgun (WGS) entry which is preliminary data.</text>
</comment>
<feature type="domain" description="UBR-type" evidence="9">
    <location>
        <begin position="1594"/>
        <end position="1667"/>
    </location>
</feature>
<feature type="compositionally biased region" description="Low complexity" evidence="8">
    <location>
        <begin position="2759"/>
        <end position="2769"/>
    </location>
</feature>
<feature type="region of interest" description="Disordered" evidence="8">
    <location>
        <begin position="1691"/>
        <end position="1723"/>
    </location>
</feature>
<dbReference type="Pfam" id="PF02207">
    <property type="entry name" value="zf-UBR"/>
    <property type="match status" value="1"/>
</dbReference>
<feature type="compositionally biased region" description="Basic and acidic residues" evidence="8">
    <location>
        <begin position="2634"/>
        <end position="2645"/>
    </location>
</feature>
<sequence length="4882" mass="541107">MASSGEDGEHEWTAAVRPLLSASYTAFEAKELPQLVGSIVNSETEILHHDKQYEPFYSSFVALSAHYITTVCGQIPRNQLLSVAAACKVLIEFSLLRLENPDEACAVSQKHLILLIKGLCTGSSRLDRTEIITFTAMMKSAKLPQTVKTLSDVEDQKEPPSAVNPELRHKEVQMNFFNQLTSVFNPDLTTLLTSTSTPHAQAESDCDEQMTTDQAVQAKMKNAFVSQNVSSLQELGGSEKLLRVCLNLPYFLRYINRFQDAVSANSFFIMPATVADATAVRNGFHSLVIDVTMALDTLSLPVLEPLTPGRLLDMTVLALSCLYAGVSVATCMAILQVGSGLQLRSASTGTKEEDYENDAATIVQKCLEIYEMIGQAISNSRRAGGEHFQNFQLLGAWCLLNSLYLILNLSPTALADKGKEKDPLAALRVRDIAARTKDGAGSPKLGPGKGHQGFGVLSVILANHAIKLLTSLFQDLQVEALHRAWASDGPPAELNIMAQSTSIQRVQRLIDSVPLTNLLFTLLSTSYKKACVLQRQRKGSVSSDASASTDSNTFYEDDFSSTEEDSSQDDDSEPILGLWFEETISPTKEKFLGLASSILNFITTSMLKSRNNFIRNYLSVSLTEQHMATLASIIKDVDKDVKGSSDEVFSLALYHFNHTLVTSDLPSPALQSTLLQQLGVAPFSEGPWPLYIHPQSLSVLSRLLLIWQHKATLQGEPDVPECTKVWERFLGTLKQHTIQGSVPGDEDLNVEHLQLLLLLFHNLSEGGRHMVLTLVAQAISEVAQNVESQLKAVPLNLARLLLVFDYMMHHYSKTPLYLFEQVQYNLLTPPSSGPTSPQDGGKRGSLPLYYGFKEVEENWSKHCSADATVQPKFYCVLSPEASEDDLRRLDSQVFAKLFNGVVKYDDLYGCLISLLAAGSQFDTARREENKPIAPMEACSLQYYFLVLWRILGVLPPSKAYMEQLKSGCSEPSESDILHTLRWSSRLRVPTYVNWIKDHLVKQGMKVDQATALVELTATKCSAVKYDVELAEEYIARQISAFSAVDPSAILPLHKVLSLQAIYTLDAVISKVQVSLDEHLSKVAMETDANKSSEITKNLLPATLQLIDVYTAFTRSYLLMSLPEEGDYKLTDAKLQGYAAVLSIGSTRCKANTLGQSIMQNLPAAVQTLCETWNNIHTNEFPNIGSWRNAFANDTIPSESYISAIQAAHLSTLSCQSLALAPSLKHILLSLVRLTGDLIVTEELNPSQVTRSLLPLLLESSTESLAEISSTSLERILGPAESDPFLARVYERLVTGCYNIIAHHSDPESGLDESVLEECLQYLEKQLENSQVRKAMEEFFSFSGELVQIMMATANENLSAKFCNRVLKFFTKLFQLTEKSPNPSLLCLCGSLAQLACVEPSRLQAWLTRMTATPPKDSEHLDVVQENRQLLQLLTTHIVRDNSQVGEGVCTVLLSTLIPMATAMLATGDGTGFPELMVIMATLASAGQGAGHLQLHRAATDWLTRCKKYLTQKDVVEKVSLNLTQGKHASMLECSCHIISYLADVMNALRLTSGQSSSALLVDGEEKAMEVDSDWVEDLAVEDDDSQAEDSDEDSLCNKLCTFTITQKEFMNQHWYHCHTCKMVDGVGVCTVCAKVCHKDHEISYAKYGSFFCDCGAKEDGSCQALVKRSPSSGMGSTLKESSAFQSEMRMPESAIRNQNASPSDKGKVTICDGKVQDDDRPKKSSVCKTIEGCQEELLSQVVGSSTAALILEMLIFLMDAIQTNFQQASAVGSSSRAQQALTDLHTQDKNVSMTDQLMVPTLGSQEGAFENVRMNYSGDQGQTIRQLISAHVLRRVAMCVLSSPHGRRQHLAVSHEKGKITVLQLSALLKQADSSKRKLTLTRLASAPVPFTVLSLTGNPCNEDYLAVCGLKDCHVLTFSSTGSVSDHLVLHPMLATGNFIIKAIWLPGSQTELAIITADFVKIYDLSSDALSPMYYFLLPSSKIRDATFLFNEEGKNIIGIMSSAGYMYTQVMEESSSAQHGPFYVTNVLEISHEDLKDTNGQVAGGGVSVYYSHVLQMLFFSYTQGKSFAATVSRSTTEVQRLFTINLKGSNGGTSTKVSPALCQWSEVMNHPGLVCCVQQTTGIPLVIMVKPDTFLIQEIKTLPAKAKIQDMVAIRHTASSEQQRTTMILLCEDGSLRIYMANVDNTSYWLQPSLQPSCGVSIMKPVRKRKTAAAATRTSGQMTFPVDFFEHNQQLTEVEFGGNDLLQVYNGQQIKHRLNSTGMYVANTKPGGFTVEAVNNNSSMVMTGMRVQVGSQAIERAPCYLEIFGRTIQVNLTRARWFDFPFTREEALQADKKLSIFIGASVDPAGVTMLDSIKVYGKTKEQFGWPEEPPEDFSSTSVNNVCSPNLNQGNGASDGDVVTPTAVSGTVLESCETESLSTLDRLVVSSLEALESCFAVGSSNEKEKNKAAALELATLLLSMATPAGVQQQTKGLLASLHTSRTSYHNHKDQSLLGNAVQCLNGSSREGRELDPDVFQRLVITARSIAIMRPSNLVHFTETKPPQDAGLTHIEATVNALVDIIHGYCTCELDYINVASKIYMQMLLCPDTSVSFACKQALVRVLRPRNKRRHVTLPSSPRSNTPMGSQRRRESQEQNEVDHGDFEMVALLAGAEGFPPMLDIPPDADDETMVELAIALSLQQDQQGSSSSALGLQSLGLSGQAPSSSSLDAGTLSDTTASAPASDDEGSTAATDGSTLRTSPAEHGGSVGSESGGSAVDSVAGEHSVSGRSSAYGDTTVEGHPAGPGSISSSTGAISTTAAQQEGDGSEGEVENEGDVTTSNRLHMVILMLTSDLDGEDDKDKGALDDLLALLIAELGMHKKDVSRKNERSAINEVHLVIMRLLSVFMSRTKSGSKSSSESSSLISNATATALLSLGSIDYCLHVLKSLLEFWKSQQGEEEPVAASQLLRPHTATSPPDMSPFFLRQYVKGHAADVFEAYSQLLTEMVLRLPYQIKKIADTNPRIPPPVFDHSWFYFLSEYLMIQQTPFVRRQVRKLLLFICGSKEKYRQLRDLHTLDSHVRAIKKLLEEQGIYLRAGVLTATSGSALQYDTLISLMEHLKACAEIATQRTINWQKFCMKDDSVLYFLLQVSFLVDEGVSPVLLQLLSCEGVGSQEDQLCMALVSQLNKFADKETLIQFLRVFLLESNSSAVRWQAHCLTLHIYRNSSKSQQDLLLELTWAIWPELPAYGRKAAQFVDLLGYFSLKTPQTEKKLKEYSQKAVEILRTQNHILTNHPNSNIYNTLSGLVEFDGFFLESDPCLVCNNPEVPLSNIKLSSIKVDTRYTTTQQVVKLIGSHTISKVTVKIGDLKRTKMVRTIHLYYNNRTVQAIVELKNKPARWHKAKKVQLTPGQTEVKIDLPLPIVASNLMIEFSDFYENYQASTETLQCPRCSASVPANPGVCGNCGENVYQCHKCRSINYDEKDPFLCNACGFCKYARFDFMLYAKPCCAVDPIENEEDRKKAVTNINTLLDKADRVYHQLMGHRPQLESLLSKVNEAAPEKPQDDSGAGGGLGATTANVNRYIQQLAQEYSGDCKTSFDELSKIIQKVLASRKELLEYDLQQREAATKSSRSSGGNQPTFTASQYRALSVLGCGHTSSNKCYGCASAVTGHCITLLRALATNPALRQILVLQGLIRELFEYNLRRGTAAMREEVRQLVCLLTRDHPEATQQMNDLIIAKVSSALKGHWANPDLVSNLQYEMLLLTDSISKECGCWELRLRCALSLFLMSVNIKTPVVVENVTLMCLRILQKLIKPPAPTSKKNKDAAVESLTTVKPYSNEIHAQAQLWLKKDPKASYEAWKKCLPARCQETVSKPQTKVELRRQYLLEKYVWKWKQFMRAKTEGLFPRLLKLGHNNWLRQVLFTPATQAARQAACTIVEALSTIPSRKQQVLDLLTSYLDELSIAGECAVEYLGLYQKLIKPAHWKVYLAARGVLPYVGNLITKEIANLLSLEEATLSTDLQQGYALKSLTGLLSSFVEVESIKRHFKSRLVGTVLNGYLCLRKLVVQRTKLIDETQDMLLEMLEDMTTGTESETKAFMAVCIETAKRYELDDYRTPVFIFERLCSIIYPEENEVTEFFVTLEKDPQQEDFLQGRMPGNPYSSNEPGIRPLMRDIKNKICQDCDLVALLEDDSGMELLVNNKIISLDLSVAEVYKKVWCPTNEGEPMRIIYRMRGLLGDATEEFIESLDSTTDEEEDDEEVYKMAGVMAQCRGLECMLNRLSGIRDFKQGRHLLTVLLKLFSYCVKVKVNRQQLVRPEMNTLNVMLGTLNLALVAEQESKDSGGASIAEQVLSIMEIILDEANAEISEDKSNLLLTGDKDQLVMLLDQINTPFVRSNPSVLQGLLRIIPYLSFGELEKMHILVERFKPCCSFDKYDEDHSVDDEVFLDCFCKIAAGIKNNSNGHQLKDLIFQKGISQSALDYMKKHIPNAKNLDADVWKKFLSRPALPFILRLLRGLATQHPPTQALIGTDSITNLHKLEQVSSDEGIGTLAENLLEALREHANVNLKIDAARRETRSEKKRMAMAMRQKALGTLGMTTNEKGQVVTKTPLLKQMEELIEEPGLTCCICREGYKFQSTKVLGIYTHTKRVTLEEFESKPRKQQGYSTVSHFNIVHYDCHLAAVRLARGREEWESAALQNANTRCNGLLPVWGPQVPESAFATCLARHNTYLQECTGQREPTYQLNVHDTKLLFLRFATEQSFSVDSGGGGRESNIHLIPYIIHTVLYVLNTTRATSREEKNLQSFQEQPCEKWVESSYEVDGPHYFSVLAMHVLPPERWRTCRLYFLRRLLVAAHARKLSPACTNKLSDKSPKEYAVYRSPLLFWGLVDLVYDMFR</sequence>
<dbReference type="EMBL" id="JANIIK010000117">
    <property type="protein sequence ID" value="KAJ3585817.1"/>
    <property type="molecule type" value="Genomic_DNA"/>
</dbReference>
<evidence type="ECO:0000313" key="11">
    <source>
        <dbReference type="Proteomes" id="UP001148018"/>
    </source>
</evidence>
<keyword evidence="2" id="KW-0479">Metal-binding</keyword>
<dbReference type="GO" id="GO:0008270">
    <property type="term" value="F:zinc ion binding"/>
    <property type="evidence" value="ECO:0007669"/>
    <property type="project" value="UniProtKB-KW"/>
</dbReference>
<dbReference type="GO" id="GO:0005813">
    <property type="term" value="C:centrosome"/>
    <property type="evidence" value="ECO:0007669"/>
    <property type="project" value="TreeGrafter"/>
</dbReference>
<name>A0A9Q0DCL8_9TELE</name>